<evidence type="ECO:0000256" key="1">
    <source>
        <dbReference type="SAM" id="MobiDB-lite"/>
    </source>
</evidence>
<dbReference type="AlphaFoldDB" id="N1QKL8"/>
<dbReference type="OrthoDB" id="6105938at2759"/>
<evidence type="ECO:0000313" key="3">
    <source>
        <dbReference type="Proteomes" id="UP000016931"/>
    </source>
</evidence>
<reference evidence="2 3" key="1">
    <citation type="journal article" date="2012" name="PLoS Pathog.">
        <title>Diverse lifestyles and strategies of plant pathogenesis encoded in the genomes of eighteen Dothideomycetes fungi.</title>
        <authorList>
            <person name="Ohm R.A."/>
            <person name="Feau N."/>
            <person name="Henrissat B."/>
            <person name="Schoch C.L."/>
            <person name="Horwitz B.A."/>
            <person name="Barry K.W."/>
            <person name="Condon B.J."/>
            <person name="Copeland A.C."/>
            <person name="Dhillon B."/>
            <person name="Glaser F."/>
            <person name="Hesse C.N."/>
            <person name="Kosti I."/>
            <person name="LaButti K."/>
            <person name="Lindquist E.A."/>
            <person name="Lucas S."/>
            <person name="Salamov A.A."/>
            <person name="Bradshaw R.E."/>
            <person name="Ciuffetti L."/>
            <person name="Hamelin R.C."/>
            <person name="Kema G.H.J."/>
            <person name="Lawrence C."/>
            <person name="Scott J.A."/>
            <person name="Spatafora J.W."/>
            <person name="Turgeon B.G."/>
            <person name="de Wit P.J.G.M."/>
            <person name="Zhong S."/>
            <person name="Goodwin S.B."/>
            <person name="Grigoriev I.V."/>
        </authorList>
    </citation>
    <scope>NUCLEOTIDE SEQUENCE [LARGE SCALE GENOMIC DNA]</scope>
    <source>
        <strain evidence="2 3">SO2202</strain>
    </source>
</reference>
<proteinExistence type="predicted"/>
<sequence length="380" mass="42000">MMDVIASRPSCIYQDGRQELVSPQPIHLLPLPSRKKKPRLMSKAAHLLHHGLQASEHAPARDVDCRIYQERVSGLAATPPGHHNDYSECIHKWLERSTRGSDYGQKANLSDSASTRTPLTPGQFSDAHSVHTAAAPQIPEFNFGPDPQELANRLAALIQDAAKDCPLPLVFGVTAITATSPAVRQPVRPWCLQRRMPLRNRAADPLVFYGLPEHTQSTCNSVRKEEVRPVAVCSPPSDPSQPARTVSMPQRLANSAAHSSHSAHNHAGRVVTIDAEGQLSKMSRIISSMVDDAAIPLRCRAMAKCVWREWREFLQVNDGQKLYASDLLKSLSSSFEQTIIDYGWATDMRSLPTTFVEVMRRTARAAIEDEPCTAARTNTL</sequence>
<name>N1QKL8_SPHMS</name>
<accession>N1QKL8</accession>
<keyword evidence="3" id="KW-1185">Reference proteome</keyword>
<dbReference type="EMBL" id="KB456260">
    <property type="protein sequence ID" value="EMF16827.1"/>
    <property type="molecule type" value="Genomic_DNA"/>
</dbReference>
<dbReference type="eggNOG" id="ENOG502R1BW">
    <property type="taxonomic scope" value="Eukaryota"/>
</dbReference>
<organism evidence="2 3">
    <name type="scientific">Sphaerulina musiva (strain SO2202)</name>
    <name type="common">Poplar stem canker fungus</name>
    <name type="synonym">Septoria musiva</name>
    <dbReference type="NCBI Taxonomy" id="692275"/>
    <lineage>
        <taxon>Eukaryota</taxon>
        <taxon>Fungi</taxon>
        <taxon>Dikarya</taxon>
        <taxon>Ascomycota</taxon>
        <taxon>Pezizomycotina</taxon>
        <taxon>Dothideomycetes</taxon>
        <taxon>Dothideomycetidae</taxon>
        <taxon>Mycosphaerellales</taxon>
        <taxon>Mycosphaerellaceae</taxon>
        <taxon>Sphaerulina</taxon>
    </lineage>
</organism>
<dbReference type="Proteomes" id="UP000016931">
    <property type="component" value="Unassembled WGS sequence"/>
</dbReference>
<evidence type="ECO:0000313" key="2">
    <source>
        <dbReference type="EMBL" id="EMF16827.1"/>
    </source>
</evidence>
<feature type="compositionally biased region" description="Polar residues" evidence="1">
    <location>
        <begin position="107"/>
        <end position="123"/>
    </location>
</feature>
<protein>
    <submittedName>
        <fullName evidence="2">Uncharacterized protein</fullName>
    </submittedName>
</protein>
<dbReference type="STRING" id="692275.N1QKL8"/>
<feature type="region of interest" description="Disordered" evidence="1">
    <location>
        <begin position="101"/>
        <end position="130"/>
    </location>
</feature>
<gene>
    <name evidence="2" type="ORF">SEPMUDRAFT_145967</name>
</gene>
<dbReference type="HOGENOM" id="CLU_727940_0_0_1"/>
<dbReference type="GeneID" id="27900511"/>
<dbReference type="RefSeq" id="XP_016764948.1">
    <property type="nucleotide sequence ID" value="XM_016903374.1"/>
</dbReference>